<keyword evidence="2" id="KW-1185">Reference proteome</keyword>
<dbReference type="RefSeq" id="WP_126727874.1">
    <property type="nucleotide sequence ID" value="NZ_RYZH01000070.1"/>
</dbReference>
<reference evidence="1 2" key="2">
    <citation type="submission" date="2019-01" db="EMBL/GenBank/DDBJ databases">
        <title>Tautonia sociabilis, a novel thermotolerant planctomycete of Isosphaeraceae family, isolated from a 4000 m deep subterranean habitat.</title>
        <authorList>
            <person name="Kovaleva O.L."/>
            <person name="Elcheninov A.G."/>
            <person name="Van Heerden E."/>
            <person name="Toshchakov S.V."/>
            <person name="Novikov A."/>
            <person name="Bonch-Osmolovskaya E.A."/>
            <person name="Kublanov I.V."/>
        </authorList>
    </citation>
    <scope>NUCLEOTIDE SEQUENCE [LARGE SCALE GENOMIC DNA]</scope>
    <source>
        <strain evidence="1 2">GM2012</strain>
    </source>
</reference>
<proteinExistence type="predicted"/>
<accession>A0A432MD04</accession>
<evidence type="ECO:0000313" key="2">
    <source>
        <dbReference type="Proteomes" id="UP000280296"/>
    </source>
</evidence>
<name>A0A432MD04_9BACT</name>
<reference evidence="1 2" key="1">
    <citation type="submission" date="2018-12" db="EMBL/GenBank/DDBJ databases">
        <authorList>
            <person name="Toschakov S.V."/>
        </authorList>
    </citation>
    <scope>NUCLEOTIDE SEQUENCE [LARGE SCALE GENOMIC DNA]</scope>
    <source>
        <strain evidence="1 2">GM2012</strain>
    </source>
</reference>
<dbReference type="AlphaFoldDB" id="A0A432MD04"/>
<evidence type="ECO:0000313" key="1">
    <source>
        <dbReference type="EMBL" id="RUL82534.1"/>
    </source>
</evidence>
<sequence length="72" mass="8025">MATSTQYPESDPRHHTANLKEMLNEAAAHAREDISKVSNPRAQALFETTAEVLKGLVVTYDHFEQGAEGAWR</sequence>
<dbReference type="OrthoDB" id="678471at2"/>
<protein>
    <submittedName>
        <fullName evidence="1">Uncharacterized protein</fullName>
    </submittedName>
</protein>
<gene>
    <name evidence="1" type="ORF">TsocGM_23360</name>
</gene>
<comment type="caution">
    <text evidence="1">The sequence shown here is derived from an EMBL/GenBank/DDBJ whole genome shotgun (WGS) entry which is preliminary data.</text>
</comment>
<dbReference type="Proteomes" id="UP000280296">
    <property type="component" value="Unassembled WGS sequence"/>
</dbReference>
<dbReference type="EMBL" id="RYZH01000070">
    <property type="protein sequence ID" value="RUL82534.1"/>
    <property type="molecule type" value="Genomic_DNA"/>
</dbReference>
<organism evidence="1 2">
    <name type="scientific">Tautonia sociabilis</name>
    <dbReference type="NCBI Taxonomy" id="2080755"/>
    <lineage>
        <taxon>Bacteria</taxon>
        <taxon>Pseudomonadati</taxon>
        <taxon>Planctomycetota</taxon>
        <taxon>Planctomycetia</taxon>
        <taxon>Isosphaerales</taxon>
        <taxon>Isosphaeraceae</taxon>
        <taxon>Tautonia</taxon>
    </lineage>
</organism>